<evidence type="ECO:0000256" key="3">
    <source>
        <dbReference type="ARBA" id="ARBA00022801"/>
    </source>
</evidence>
<evidence type="ECO:0000256" key="2">
    <source>
        <dbReference type="ARBA" id="ARBA00022723"/>
    </source>
</evidence>
<dbReference type="CDD" id="cd06262">
    <property type="entry name" value="metallo-hydrolase-like_MBL-fold"/>
    <property type="match status" value="1"/>
</dbReference>
<comment type="caution">
    <text evidence="6">The sequence shown here is derived from an EMBL/GenBank/DDBJ whole genome shotgun (WGS) entry which is preliminary data.</text>
</comment>
<dbReference type="SUPFAM" id="SSF56281">
    <property type="entry name" value="Metallo-hydrolase/oxidoreductase"/>
    <property type="match status" value="1"/>
</dbReference>
<reference evidence="6 7" key="1">
    <citation type="submission" date="2019-07" db="EMBL/GenBank/DDBJ databases">
        <title>Allobacillus sp. nov. SKP isolated from shrimp paste of Euphausiacea.</title>
        <authorList>
            <person name="Kanchanasin P."/>
            <person name="Tanasupawat S."/>
            <person name="Shi W."/>
            <person name="Wu L."/>
            <person name="Ma J."/>
        </authorList>
    </citation>
    <scope>NUCLEOTIDE SEQUENCE [LARGE SCALE GENOMIC DNA]</scope>
    <source>
        <strain evidence="6 7">SKP4-8</strain>
    </source>
</reference>
<evidence type="ECO:0000313" key="7">
    <source>
        <dbReference type="Proteomes" id="UP000316425"/>
    </source>
</evidence>
<keyword evidence="2" id="KW-0479">Metal-binding</keyword>
<dbReference type="InterPro" id="IPR051453">
    <property type="entry name" value="MBL_Glyoxalase_II"/>
</dbReference>
<evidence type="ECO:0000259" key="5">
    <source>
        <dbReference type="SMART" id="SM00849"/>
    </source>
</evidence>
<feature type="domain" description="Metallo-beta-lactamase" evidence="5">
    <location>
        <begin position="12"/>
        <end position="190"/>
    </location>
</feature>
<proteinExistence type="predicted"/>
<dbReference type="Pfam" id="PF00753">
    <property type="entry name" value="Lactamase_B"/>
    <property type="match status" value="1"/>
</dbReference>
<keyword evidence="4" id="KW-0862">Zinc</keyword>
<dbReference type="InterPro" id="IPR001279">
    <property type="entry name" value="Metallo-B-lactamas"/>
</dbReference>
<name>A0A556PTI1_9BACI</name>
<dbReference type="RefSeq" id="WP_144087452.1">
    <property type="nucleotide sequence ID" value="NZ_VMHE01000001.1"/>
</dbReference>
<gene>
    <name evidence="6" type="ORF">FPQ13_01085</name>
</gene>
<keyword evidence="3 6" id="KW-0378">Hydrolase</keyword>
<dbReference type="EMBL" id="VMHE01000001">
    <property type="protein sequence ID" value="TSJ67693.1"/>
    <property type="molecule type" value="Genomic_DNA"/>
</dbReference>
<evidence type="ECO:0000256" key="1">
    <source>
        <dbReference type="ARBA" id="ARBA00001947"/>
    </source>
</evidence>
<evidence type="ECO:0000313" key="6">
    <source>
        <dbReference type="EMBL" id="TSJ67693.1"/>
    </source>
</evidence>
<evidence type="ECO:0000256" key="4">
    <source>
        <dbReference type="ARBA" id="ARBA00022833"/>
    </source>
</evidence>
<dbReference type="Gene3D" id="3.60.15.10">
    <property type="entry name" value="Ribonuclease Z/Hydroxyacylglutathione hydrolase-like"/>
    <property type="match status" value="1"/>
</dbReference>
<dbReference type="InterPro" id="IPR036866">
    <property type="entry name" value="RibonucZ/Hydroxyglut_hydro"/>
</dbReference>
<organism evidence="6 7">
    <name type="scientific">Allobacillus salarius</name>
    <dbReference type="NCBI Taxonomy" id="1955272"/>
    <lineage>
        <taxon>Bacteria</taxon>
        <taxon>Bacillati</taxon>
        <taxon>Bacillota</taxon>
        <taxon>Bacilli</taxon>
        <taxon>Bacillales</taxon>
        <taxon>Bacillaceae</taxon>
        <taxon>Allobacillus</taxon>
    </lineage>
</organism>
<dbReference type="OrthoDB" id="9802248at2"/>
<dbReference type="AlphaFoldDB" id="A0A556PTI1"/>
<dbReference type="PANTHER" id="PTHR46233">
    <property type="entry name" value="HYDROXYACYLGLUTATHIONE HYDROLASE GLOC"/>
    <property type="match status" value="1"/>
</dbReference>
<dbReference type="GO" id="GO:0016787">
    <property type="term" value="F:hydrolase activity"/>
    <property type="evidence" value="ECO:0007669"/>
    <property type="project" value="UniProtKB-KW"/>
</dbReference>
<dbReference type="Proteomes" id="UP000316425">
    <property type="component" value="Unassembled WGS sequence"/>
</dbReference>
<accession>A0A556PTI1</accession>
<dbReference type="GO" id="GO:0046872">
    <property type="term" value="F:metal ion binding"/>
    <property type="evidence" value="ECO:0007669"/>
    <property type="project" value="UniProtKB-KW"/>
</dbReference>
<dbReference type="PANTHER" id="PTHR46233:SF3">
    <property type="entry name" value="HYDROXYACYLGLUTATHIONE HYDROLASE GLOC"/>
    <property type="match status" value="1"/>
</dbReference>
<sequence length="207" mass="22777">MNIQIFQLGLLGTNCYLLQKDGEALVIDPGGDPETVLNTIEENNLRLHAILLTHAHFDHIGGVESLREETKAPVYIHEEESSWLTDPSLNGSELFQVGTISTSQPADYSIKPGKHKMGSFSFEVFHTPGHSPGSVSFWFNDDAVIFAGDTLFRQGIGRTDLPFGDHVTLIHSITEHILSLPENTTVYPGHGPATQVGEEKRTNSFLI</sequence>
<protein>
    <submittedName>
        <fullName evidence="6">MBL fold metallo-hydrolase</fullName>
    </submittedName>
</protein>
<comment type="cofactor">
    <cofactor evidence="1">
        <name>Zn(2+)</name>
        <dbReference type="ChEBI" id="CHEBI:29105"/>
    </cofactor>
</comment>
<keyword evidence="7" id="KW-1185">Reference proteome</keyword>
<dbReference type="SMART" id="SM00849">
    <property type="entry name" value="Lactamase_B"/>
    <property type="match status" value="1"/>
</dbReference>